<dbReference type="EMBL" id="MFJA01000077">
    <property type="protein sequence ID" value="OGG02074.1"/>
    <property type="molecule type" value="Genomic_DNA"/>
</dbReference>
<accession>A0A1F5YPR4</accession>
<dbReference type="AlphaFoldDB" id="A0A1F5YPR4"/>
<sequence>MAGWNEKTKPSFKTEQQIIKEILEGVEGERAEKNCSYLELVSKEFSEVIFNLALENWPHYYGEFDNFIDFQDDLAKNWLVKNRAFEKIARAAGMRYLSREESQQGLVNPNKYLFAMLSANASYLLVGPLELLTDRDQGRPLNIADYLFAKEKQ</sequence>
<protein>
    <submittedName>
        <fullName evidence="1">Uncharacterized protein</fullName>
    </submittedName>
</protein>
<comment type="caution">
    <text evidence="1">The sequence shown here is derived from an EMBL/GenBank/DDBJ whole genome shotgun (WGS) entry which is preliminary data.</text>
</comment>
<name>A0A1F5YPR4_9BACT</name>
<reference evidence="1 2" key="1">
    <citation type="journal article" date="2016" name="Nat. Commun.">
        <title>Thousands of microbial genomes shed light on interconnected biogeochemical processes in an aquifer system.</title>
        <authorList>
            <person name="Anantharaman K."/>
            <person name="Brown C.T."/>
            <person name="Hug L.A."/>
            <person name="Sharon I."/>
            <person name="Castelle C.J."/>
            <person name="Probst A.J."/>
            <person name="Thomas B.C."/>
            <person name="Singh A."/>
            <person name="Wilkins M.J."/>
            <person name="Karaoz U."/>
            <person name="Brodie E.L."/>
            <person name="Williams K.H."/>
            <person name="Hubbard S.S."/>
            <person name="Banfield J.F."/>
        </authorList>
    </citation>
    <scope>NUCLEOTIDE SEQUENCE [LARGE SCALE GENOMIC DNA]</scope>
</reference>
<proteinExistence type="predicted"/>
<evidence type="ECO:0000313" key="1">
    <source>
        <dbReference type="EMBL" id="OGG02074.1"/>
    </source>
</evidence>
<gene>
    <name evidence="1" type="ORF">A2W14_04105</name>
</gene>
<organism evidence="1 2">
    <name type="scientific">Candidatus Gottesmanbacteria bacterium RBG_16_37_8</name>
    <dbReference type="NCBI Taxonomy" id="1798371"/>
    <lineage>
        <taxon>Bacteria</taxon>
        <taxon>Candidatus Gottesmaniibacteriota</taxon>
    </lineage>
</organism>
<dbReference type="Proteomes" id="UP000176665">
    <property type="component" value="Unassembled WGS sequence"/>
</dbReference>
<evidence type="ECO:0000313" key="2">
    <source>
        <dbReference type="Proteomes" id="UP000176665"/>
    </source>
</evidence>